<sequence length="161" mass="17223">MASNWFLTLAIVAIVLPAVATATEYIVGDNAGWTSSFDYQNWTKDKVFRVGDKLVFKYTPPNHNVIKVNGTDFQNCTVPKFSDPLATGNDTITLAAPGKKWYICGKSGHCASGQKLVINVLSDDQASAPTPSDNSAAYKIMSSGSPIVAAAMVLMALMIMV</sequence>
<dbReference type="EMBL" id="CM051397">
    <property type="protein sequence ID" value="KAJ4721286.1"/>
    <property type="molecule type" value="Genomic_DNA"/>
</dbReference>
<dbReference type="Proteomes" id="UP001164539">
    <property type="component" value="Chromosome 4"/>
</dbReference>
<evidence type="ECO:0000313" key="2">
    <source>
        <dbReference type="Proteomes" id="UP001164539"/>
    </source>
</evidence>
<gene>
    <name evidence="1" type="ORF">OWV82_008992</name>
</gene>
<proteinExistence type="predicted"/>
<evidence type="ECO:0000313" key="1">
    <source>
        <dbReference type="EMBL" id="KAJ4721286.1"/>
    </source>
</evidence>
<comment type="caution">
    <text evidence="1">The sequence shown here is derived from an EMBL/GenBank/DDBJ whole genome shotgun (WGS) entry which is preliminary data.</text>
</comment>
<name>A0ACC1YC30_MELAZ</name>
<reference evidence="1 2" key="1">
    <citation type="journal article" date="2023" name="Science">
        <title>Complex scaffold remodeling in plant triterpene biosynthesis.</title>
        <authorList>
            <person name="De La Pena R."/>
            <person name="Hodgson H."/>
            <person name="Liu J.C."/>
            <person name="Stephenson M.J."/>
            <person name="Martin A.C."/>
            <person name="Owen C."/>
            <person name="Harkess A."/>
            <person name="Leebens-Mack J."/>
            <person name="Jimenez L.E."/>
            <person name="Osbourn A."/>
            <person name="Sattely E.S."/>
        </authorList>
    </citation>
    <scope>NUCLEOTIDE SEQUENCE [LARGE SCALE GENOMIC DNA]</scope>
    <source>
        <strain evidence="2">cv. JPN11</strain>
        <tissue evidence="1">Leaf</tissue>
    </source>
</reference>
<protein>
    <submittedName>
        <fullName evidence="1">Blue copper protein</fullName>
    </submittedName>
</protein>
<keyword evidence="2" id="KW-1185">Reference proteome</keyword>
<organism evidence="1 2">
    <name type="scientific">Melia azedarach</name>
    <name type="common">Chinaberry tree</name>
    <dbReference type="NCBI Taxonomy" id="155640"/>
    <lineage>
        <taxon>Eukaryota</taxon>
        <taxon>Viridiplantae</taxon>
        <taxon>Streptophyta</taxon>
        <taxon>Embryophyta</taxon>
        <taxon>Tracheophyta</taxon>
        <taxon>Spermatophyta</taxon>
        <taxon>Magnoliopsida</taxon>
        <taxon>eudicotyledons</taxon>
        <taxon>Gunneridae</taxon>
        <taxon>Pentapetalae</taxon>
        <taxon>rosids</taxon>
        <taxon>malvids</taxon>
        <taxon>Sapindales</taxon>
        <taxon>Meliaceae</taxon>
        <taxon>Melia</taxon>
    </lineage>
</organism>
<accession>A0ACC1YC30</accession>